<protein>
    <submittedName>
        <fullName evidence="3">Uncharacterized protein</fullName>
    </submittedName>
</protein>
<accession>A0A0G4HID3</accession>
<dbReference type="EMBL" id="CDMZ01002791">
    <property type="protein sequence ID" value="CEM43915.1"/>
    <property type="molecule type" value="Genomic_DNA"/>
</dbReference>
<dbReference type="AlphaFoldDB" id="A0A0G4HID3"/>
<feature type="chain" id="PRO_5005191865" evidence="2">
    <location>
        <begin position="19"/>
        <end position="123"/>
    </location>
</feature>
<feature type="transmembrane region" description="Helical" evidence="1">
    <location>
        <begin position="103"/>
        <end position="121"/>
    </location>
</feature>
<name>A0A0G4HID3_9ALVE</name>
<keyword evidence="1" id="KW-0472">Membrane</keyword>
<keyword evidence="1" id="KW-1133">Transmembrane helix</keyword>
<proteinExistence type="predicted"/>
<keyword evidence="1" id="KW-0812">Transmembrane</keyword>
<dbReference type="VEuPathDB" id="CryptoDB:Cvel_27908"/>
<evidence type="ECO:0000256" key="1">
    <source>
        <dbReference type="SAM" id="Phobius"/>
    </source>
</evidence>
<sequence>MQVLQVVFAFLCLAFASASNEYCWYPSATDCSGDSVCATYTSGECRSDSDAGTSSKFTQKDGKTCIAVYLTADCSGDTSEACYENNKCVVIGSGSYMFKSSSATGIVPMLTVVVASLFVSFSR</sequence>
<evidence type="ECO:0000256" key="2">
    <source>
        <dbReference type="SAM" id="SignalP"/>
    </source>
</evidence>
<feature type="signal peptide" evidence="2">
    <location>
        <begin position="1"/>
        <end position="18"/>
    </location>
</feature>
<keyword evidence="2" id="KW-0732">Signal</keyword>
<organism evidence="3">
    <name type="scientific">Chromera velia CCMP2878</name>
    <dbReference type="NCBI Taxonomy" id="1169474"/>
    <lineage>
        <taxon>Eukaryota</taxon>
        <taxon>Sar</taxon>
        <taxon>Alveolata</taxon>
        <taxon>Colpodellida</taxon>
        <taxon>Chromeraceae</taxon>
        <taxon>Chromera</taxon>
    </lineage>
</organism>
<reference evidence="3" key="1">
    <citation type="submission" date="2014-11" db="EMBL/GenBank/DDBJ databases">
        <authorList>
            <person name="Otto D Thomas"/>
            <person name="Naeem Raeece"/>
        </authorList>
    </citation>
    <scope>NUCLEOTIDE SEQUENCE</scope>
</reference>
<gene>
    <name evidence="3" type="ORF">Cvel_27908</name>
</gene>
<evidence type="ECO:0000313" key="3">
    <source>
        <dbReference type="EMBL" id="CEM43915.1"/>
    </source>
</evidence>
<dbReference type="PhylomeDB" id="A0A0G4HID3"/>